<dbReference type="InterPro" id="IPR024945">
    <property type="entry name" value="Spt5_C_dom"/>
</dbReference>
<keyword evidence="2" id="KW-0539">Nucleus</keyword>
<dbReference type="Pfam" id="PF23037">
    <property type="entry name" value="KOWx_SPT5"/>
    <property type="match status" value="1"/>
</dbReference>
<sequence>LQEALTLNAYELRKFFRAGDHVKVINGRYEGDTGLIVRVEDNLVILLSDLTMHELKVLPRDVQLCADVTTGVDSLGQFQYQDLVMLDQQTAGCIVRLEKEYLEVLNMHGKVVRVKPQAIHGKKDSRFAQALDSQQNTIQVRDTVKVVDGPFAPHNDGEEEKQGEIKHLFRSYAFVMSRKHTENGGIFVCKPRHLLLIGAKANARHEYAVLNRLASPNPFASPRHPGGQTPGPGNMSSGRSMRGGATPSQHGGSSSAGSLGGGPGGGGPNAQRIRRDNQIIGKSVRITQGPLKGYYGIVKDATEQTARVELHTTCKTISVDRSRIQMIGDGTPGGMAMGATVYGKTPSRDDGRTPMYSGGGKTPMYGSQTPMYGSQTPMHGGQTPMHGSQTPMHEGGRTPHYGASTPAYEGGRTPIHSSSAWDPAVTNTPAHPMNDDIQYDEPDSPFNVPTPGSLNPQTPGYNPDTPMGQSYTPMTPGGMYADYTAPSPYSRSNNYDSAAPYSSAQHVLNSGEWLAADMIIRFRGNYEDEELRDQEAQSYTPAGGAPAGIPQHVLNSGEWLAADMIIRFRGNYEDEELRDQEGTVRSVDLAEGRCTIYSFEQDREVRAYFDQILPVKPQQGDREGRCTIYSFEQDREVRAYFDQILPVKPQQGDRVKVIHGDDNGVIGTLVSVDGTEAVIKTDSNDIVLSHIESLCRMENL</sequence>
<evidence type="ECO:0000313" key="7">
    <source>
        <dbReference type="WBParaSite" id="ALUE_0001723201-mRNA-1"/>
    </source>
</evidence>
<evidence type="ECO:0000259" key="5">
    <source>
        <dbReference type="SMART" id="SM01104"/>
    </source>
</evidence>
<feature type="domain" description="Spt5 C-terminal" evidence="5">
    <location>
        <begin position="350"/>
        <end position="488"/>
    </location>
</feature>
<feature type="domain" description="KOW" evidence="4">
    <location>
        <begin position="277"/>
        <end position="304"/>
    </location>
</feature>
<feature type="domain" description="KOW" evidence="4">
    <location>
        <begin position="648"/>
        <end position="675"/>
    </location>
</feature>
<dbReference type="InterPro" id="IPR008991">
    <property type="entry name" value="Translation_prot_SH3-like_sf"/>
</dbReference>
<dbReference type="WBParaSite" id="ALUE_0001723201-mRNA-1">
    <property type="protein sequence ID" value="ALUE_0001723201-mRNA-1"/>
    <property type="gene ID" value="ALUE_0001723201"/>
</dbReference>
<dbReference type="GO" id="GO:0032044">
    <property type="term" value="C:DSIF complex"/>
    <property type="evidence" value="ECO:0007669"/>
    <property type="project" value="TreeGrafter"/>
</dbReference>
<feature type="compositionally biased region" description="Gly residues" evidence="3">
    <location>
        <begin position="258"/>
        <end position="268"/>
    </location>
</feature>
<dbReference type="PANTHER" id="PTHR11125:SF7">
    <property type="entry name" value="TRANSCRIPTION ELONGATION FACTOR SPT5"/>
    <property type="match status" value="1"/>
</dbReference>
<dbReference type="GO" id="GO:0003729">
    <property type="term" value="F:mRNA binding"/>
    <property type="evidence" value="ECO:0007669"/>
    <property type="project" value="TreeGrafter"/>
</dbReference>
<dbReference type="Pfam" id="PF23290">
    <property type="entry name" value="KOW5_SPT5"/>
    <property type="match status" value="1"/>
</dbReference>
<proteinExistence type="predicted"/>
<dbReference type="InterPro" id="IPR041980">
    <property type="entry name" value="KOW_Spt5_6_metazoa"/>
</dbReference>
<dbReference type="InterPro" id="IPR039659">
    <property type="entry name" value="SPT5"/>
</dbReference>
<dbReference type="CDD" id="cd06085">
    <property type="entry name" value="KOW_Spt5_5"/>
    <property type="match status" value="1"/>
</dbReference>
<reference evidence="7" key="1">
    <citation type="submission" date="2017-02" db="UniProtKB">
        <authorList>
            <consortium name="WormBaseParasite"/>
        </authorList>
    </citation>
    <scope>IDENTIFICATION</scope>
</reference>
<dbReference type="CDD" id="cd06084">
    <property type="entry name" value="KOW_Spt5_4"/>
    <property type="match status" value="1"/>
</dbReference>
<feature type="domain" description="KOW" evidence="4">
    <location>
        <begin position="137"/>
        <end position="171"/>
    </location>
</feature>
<dbReference type="GO" id="GO:0006357">
    <property type="term" value="P:regulation of transcription by RNA polymerase II"/>
    <property type="evidence" value="ECO:0007669"/>
    <property type="project" value="InterPro"/>
</dbReference>
<evidence type="ECO:0000259" key="4">
    <source>
        <dbReference type="SMART" id="SM00739"/>
    </source>
</evidence>
<dbReference type="Pfam" id="PF00467">
    <property type="entry name" value="KOW"/>
    <property type="match status" value="1"/>
</dbReference>
<accession>A0A0M3IG39</accession>
<organism evidence="6 7">
    <name type="scientific">Ascaris lumbricoides</name>
    <name type="common">Giant roundworm</name>
    <dbReference type="NCBI Taxonomy" id="6252"/>
    <lineage>
        <taxon>Eukaryota</taxon>
        <taxon>Metazoa</taxon>
        <taxon>Ecdysozoa</taxon>
        <taxon>Nematoda</taxon>
        <taxon>Chromadorea</taxon>
        <taxon>Rhabditida</taxon>
        <taxon>Spirurina</taxon>
        <taxon>Ascaridomorpha</taxon>
        <taxon>Ascaridoidea</taxon>
        <taxon>Ascarididae</taxon>
        <taxon>Ascaris</taxon>
    </lineage>
</organism>
<dbReference type="FunFam" id="2.30.30.30:FF:000016">
    <property type="entry name" value="Transcription elongation factor SPT5"/>
    <property type="match status" value="1"/>
</dbReference>
<name>A0A0M3IG39_ASCLU</name>
<dbReference type="AlphaFoldDB" id="A0A0M3IG39"/>
<dbReference type="CDD" id="cd06083">
    <property type="entry name" value="KOW_Spt5_3"/>
    <property type="match status" value="1"/>
</dbReference>
<dbReference type="Gene3D" id="2.30.30.30">
    <property type="match status" value="3"/>
</dbReference>
<dbReference type="PANTHER" id="PTHR11125">
    <property type="entry name" value="SUPPRESSOR OF TY 5"/>
    <property type="match status" value="1"/>
</dbReference>
<dbReference type="GO" id="GO:0032784">
    <property type="term" value="P:regulation of DNA-templated transcription elongation"/>
    <property type="evidence" value="ECO:0007669"/>
    <property type="project" value="InterPro"/>
</dbReference>
<evidence type="ECO:0000313" key="6">
    <source>
        <dbReference type="Proteomes" id="UP000036681"/>
    </source>
</evidence>
<dbReference type="InterPro" id="IPR014722">
    <property type="entry name" value="Rib_uL2_dom2"/>
</dbReference>
<dbReference type="Pfam" id="PF23291">
    <property type="entry name" value="KOW4_SPT5"/>
    <property type="match status" value="1"/>
</dbReference>
<dbReference type="GO" id="GO:0006368">
    <property type="term" value="P:transcription elongation by RNA polymerase II"/>
    <property type="evidence" value="ECO:0007669"/>
    <property type="project" value="TreeGrafter"/>
</dbReference>
<feature type="domain" description="KOW" evidence="4">
    <location>
        <begin position="15"/>
        <end position="42"/>
    </location>
</feature>
<dbReference type="SUPFAM" id="SSF50104">
    <property type="entry name" value="Translation proteins SH3-like domain"/>
    <property type="match status" value="2"/>
</dbReference>
<dbReference type="Proteomes" id="UP000036681">
    <property type="component" value="Unplaced"/>
</dbReference>
<dbReference type="InterPro" id="IPR057934">
    <property type="entry name" value="KOW_Spt5_7"/>
</dbReference>
<protein>
    <submittedName>
        <fullName evidence="7">Transcription elongation factor SPT5</fullName>
    </submittedName>
</protein>
<dbReference type="CDD" id="cd06086">
    <property type="entry name" value="KOW_Spt5_6"/>
    <property type="match status" value="1"/>
</dbReference>
<dbReference type="SMART" id="SM00739">
    <property type="entry name" value="KOW"/>
    <property type="match status" value="4"/>
</dbReference>
<feature type="region of interest" description="Disordered" evidence="3">
    <location>
        <begin position="374"/>
        <end position="406"/>
    </location>
</feature>
<evidence type="ECO:0000256" key="3">
    <source>
        <dbReference type="SAM" id="MobiDB-lite"/>
    </source>
</evidence>
<dbReference type="InterPro" id="IPR005824">
    <property type="entry name" value="KOW"/>
</dbReference>
<dbReference type="InterPro" id="IPR041976">
    <property type="entry name" value="KOW_Spt5_3"/>
</dbReference>
<dbReference type="InterPro" id="IPR057936">
    <property type="entry name" value="KOWx_Spt5"/>
</dbReference>
<dbReference type="Pfam" id="PF23288">
    <property type="entry name" value="KOW6_SPT5"/>
    <property type="match status" value="1"/>
</dbReference>
<feature type="region of interest" description="Disordered" evidence="3">
    <location>
        <begin position="218"/>
        <end position="272"/>
    </location>
</feature>
<feature type="compositionally biased region" description="Low complexity" evidence="3">
    <location>
        <begin position="231"/>
        <end position="244"/>
    </location>
</feature>
<dbReference type="InterPro" id="IPR041978">
    <property type="entry name" value="KOW_Spt5_5"/>
</dbReference>
<dbReference type="Pfam" id="PF23287">
    <property type="entry name" value="KOW7_SPT5"/>
    <property type="match status" value="1"/>
</dbReference>
<evidence type="ECO:0000256" key="2">
    <source>
        <dbReference type="ARBA" id="ARBA00023242"/>
    </source>
</evidence>
<comment type="subcellular location">
    <subcellularLocation>
        <location evidence="1">Nucleus</location>
    </subcellularLocation>
</comment>
<dbReference type="SMART" id="SM01104">
    <property type="entry name" value="CTD"/>
    <property type="match status" value="1"/>
</dbReference>
<dbReference type="InterPro" id="IPR041977">
    <property type="entry name" value="KOW_Spt5_4"/>
</dbReference>
<evidence type="ECO:0000256" key="1">
    <source>
        <dbReference type="ARBA" id="ARBA00004123"/>
    </source>
</evidence>
<keyword evidence="6" id="KW-1185">Reference proteome</keyword>